<dbReference type="EMBL" id="MBFR01000097">
    <property type="protein sequence ID" value="PVU94269.1"/>
    <property type="molecule type" value="Genomic_DNA"/>
</dbReference>
<proteinExistence type="predicted"/>
<dbReference type="SMART" id="SM00717">
    <property type="entry name" value="SANT"/>
    <property type="match status" value="1"/>
</dbReference>
<evidence type="ECO:0000259" key="2">
    <source>
        <dbReference type="PROSITE" id="PS50090"/>
    </source>
</evidence>
<comment type="caution">
    <text evidence="5">The sequence shown here is derived from an EMBL/GenBank/DDBJ whole genome shotgun (WGS) entry which is preliminary data.</text>
</comment>
<dbReference type="OrthoDB" id="2801544at2759"/>
<evidence type="ECO:0000259" key="3">
    <source>
        <dbReference type="PROSITE" id="PS51293"/>
    </source>
</evidence>
<gene>
    <name evidence="5" type="ORF">BB561_002677</name>
</gene>
<keyword evidence="6" id="KW-1185">Reference proteome</keyword>
<evidence type="ECO:0000313" key="6">
    <source>
        <dbReference type="Proteomes" id="UP000245383"/>
    </source>
</evidence>
<evidence type="ECO:0000259" key="4">
    <source>
        <dbReference type="PROSITE" id="PS51294"/>
    </source>
</evidence>
<dbReference type="PANTHER" id="PTHR46734">
    <property type="entry name" value="TELOMERIC REPEAT-BINDING FACTOR 1 TERF1"/>
    <property type="match status" value="1"/>
</dbReference>
<dbReference type="InterPro" id="IPR052450">
    <property type="entry name" value="TRBD-Containing_Protein"/>
</dbReference>
<protein>
    <submittedName>
        <fullName evidence="5">Uncharacterized protein</fullName>
    </submittedName>
</protein>
<dbReference type="CDD" id="cd11660">
    <property type="entry name" value="SANT_TRF"/>
    <property type="match status" value="1"/>
</dbReference>
<dbReference type="AlphaFoldDB" id="A0A2T9YPL7"/>
<accession>A0A2T9YPL7</accession>
<dbReference type="PROSITE" id="PS50090">
    <property type="entry name" value="MYB_LIKE"/>
    <property type="match status" value="1"/>
</dbReference>
<dbReference type="InterPro" id="IPR017884">
    <property type="entry name" value="SANT_dom"/>
</dbReference>
<keyword evidence="1" id="KW-0539">Nucleus</keyword>
<reference evidence="5 6" key="1">
    <citation type="journal article" date="2018" name="MBio">
        <title>Comparative Genomics Reveals the Core Gene Toolbox for the Fungus-Insect Symbiosis.</title>
        <authorList>
            <person name="Wang Y."/>
            <person name="Stata M."/>
            <person name="Wang W."/>
            <person name="Stajich J.E."/>
            <person name="White M.M."/>
            <person name="Moncalvo J.M."/>
        </authorList>
    </citation>
    <scope>NUCLEOTIDE SEQUENCE [LARGE SCALE GENOMIC DNA]</scope>
    <source>
        <strain evidence="5 6">SWE-8-4</strain>
    </source>
</reference>
<dbReference type="InterPro" id="IPR017930">
    <property type="entry name" value="Myb_dom"/>
</dbReference>
<organism evidence="5 6">
    <name type="scientific">Smittium simulii</name>
    <dbReference type="NCBI Taxonomy" id="133385"/>
    <lineage>
        <taxon>Eukaryota</taxon>
        <taxon>Fungi</taxon>
        <taxon>Fungi incertae sedis</taxon>
        <taxon>Zoopagomycota</taxon>
        <taxon>Kickxellomycotina</taxon>
        <taxon>Harpellomycetes</taxon>
        <taxon>Harpellales</taxon>
        <taxon>Legeriomycetaceae</taxon>
        <taxon>Smittium</taxon>
    </lineage>
</organism>
<dbReference type="InterPro" id="IPR001005">
    <property type="entry name" value="SANT/Myb"/>
</dbReference>
<dbReference type="PROSITE" id="PS51293">
    <property type="entry name" value="SANT"/>
    <property type="match status" value="1"/>
</dbReference>
<evidence type="ECO:0000256" key="1">
    <source>
        <dbReference type="ARBA" id="ARBA00023242"/>
    </source>
</evidence>
<evidence type="ECO:0000313" key="5">
    <source>
        <dbReference type="EMBL" id="PVU94269.1"/>
    </source>
</evidence>
<dbReference type="InterPro" id="IPR009057">
    <property type="entry name" value="Homeodomain-like_sf"/>
</dbReference>
<feature type="domain" description="Myb-like" evidence="2">
    <location>
        <begin position="295"/>
        <end position="349"/>
    </location>
</feature>
<feature type="domain" description="HTH myb-type" evidence="4">
    <location>
        <begin position="299"/>
        <end position="353"/>
    </location>
</feature>
<dbReference type="Proteomes" id="UP000245383">
    <property type="component" value="Unassembled WGS sequence"/>
</dbReference>
<sequence>MNQQESQFDISKYINKPPWSEFAIVPIAFYLLVFPEAKKSRFLTNCAGRVKKDSELNICDVRVLRGVSGYALCRYCGKELTTSKQTFCNEICVQEFTIRTQPKIVRQKLLERDNGICALCMFPAHAYYQKVANAESYELAMRILDSLENEISSLWAKKLKSIRIKENWTTVPSANTTAGRELCKLVKPGMFWEAAHIIDIADGGGVCGLNGYRTLCVPCHEIETRNACSVRSNHKFNIDTDNFPPDYSFDTIKKKYVATAKLSERRNSIKHNDISKLRQTRDNTHKTANSTNCDVIKQRRLAWTSQETTALVEGYKKYGKNWVKIKSEYSTELQGRTNTNIKDRFRTLYNNGLLNQDYE</sequence>
<dbReference type="PANTHER" id="PTHR46734:SF1">
    <property type="entry name" value="TELOMERIC REPEAT-BINDING FACTOR 1"/>
    <property type="match status" value="1"/>
</dbReference>
<dbReference type="PROSITE" id="PS51294">
    <property type="entry name" value="HTH_MYB"/>
    <property type="match status" value="1"/>
</dbReference>
<dbReference type="Pfam" id="PF00249">
    <property type="entry name" value="Myb_DNA-binding"/>
    <property type="match status" value="1"/>
</dbReference>
<dbReference type="SUPFAM" id="SSF46689">
    <property type="entry name" value="Homeodomain-like"/>
    <property type="match status" value="1"/>
</dbReference>
<dbReference type="STRING" id="133385.A0A2T9YPL7"/>
<dbReference type="Gene3D" id="1.10.246.220">
    <property type="match status" value="1"/>
</dbReference>
<feature type="domain" description="SANT" evidence="3">
    <location>
        <begin position="298"/>
        <end position="353"/>
    </location>
</feature>
<name>A0A2T9YPL7_9FUNG</name>